<comment type="caution">
    <text evidence="1">The sequence shown here is derived from an EMBL/GenBank/DDBJ whole genome shotgun (WGS) entry which is preliminary data.</text>
</comment>
<dbReference type="AlphaFoldDB" id="A0A8J7YKI1"/>
<evidence type="ECO:0000313" key="1">
    <source>
        <dbReference type="EMBL" id="MBX0303486.1"/>
    </source>
</evidence>
<name>A0A8J7YKI1_9EURY</name>
<dbReference type="EMBL" id="RKLQ01000001">
    <property type="protein sequence ID" value="MBX0303486.1"/>
    <property type="molecule type" value="Genomic_DNA"/>
</dbReference>
<gene>
    <name evidence="1" type="ORF">EGD98_07350</name>
</gene>
<organism evidence="1 2">
    <name type="scientific">Haloarcula salinisoli</name>
    <dbReference type="NCBI Taxonomy" id="2487746"/>
    <lineage>
        <taxon>Archaea</taxon>
        <taxon>Methanobacteriati</taxon>
        <taxon>Methanobacteriota</taxon>
        <taxon>Stenosarchaea group</taxon>
        <taxon>Halobacteria</taxon>
        <taxon>Halobacteriales</taxon>
        <taxon>Haloarculaceae</taxon>
        <taxon>Haloarcula</taxon>
    </lineage>
</organism>
<proteinExistence type="predicted"/>
<protein>
    <submittedName>
        <fullName evidence="1">OB-fold nucleic acid binding domain-containing protein</fullName>
    </submittedName>
</protein>
<sequence>MVQNAGVRTYGLVAVALMVGLAGCGGILGGGGGCGPGETEIAEASGEVSVTGEVTETGQGSFTIDDGTDTAFVQSTDDVSEGDCVTVEGVASDTSSMPGANVTIAAESISVN</sequence>
<keyword evidence="2" id="KW-1185">Reference proteome</keyword>
<evidence type="ECO:0000313" key="2">
    <source>
        <dbReference type="Proteomes" id="UP000783863"/>
    </source>
</evidence>
<reference evidence="1" key="1">
    <citation type="submission" date="2021-06" db="EMBL/GenBank/DDBJ databases">
        <title>Halomicroarcula sp. F24A a new haloarchaeum isolated from saline soil.</title>
        <authorList>
            <person name="Duran-Viseras A."/>
            <person name="Sanchez-Porro C."/>
            <person name="Ventosa A."/>
        </authorList>
    </citation>
    <scope>NUCLEOTIDE SEQUENCE</scope>
    <source>
        <strain evidence="1">F24A</strain>
    </source>
</reference>
<dbReference type="Proteomes" id="UP000783863">
    <property type="component" value="Unassembled WGS sequence"/>
</dbReference>
<accession>A0A8J7YKI1</accession>
<dbReference type="RefSeq" id="WP_220587690.1">
    <property type="nucleotide sequence ID" value="NZ_RKLQ01000001.1"/>
</dbReference>